<dbReference type="SMART" id="SM00530">
    <property type="entry name" value="HTH_XRE"/>
    <property type="match status" value="1"/>
</dbReference>
<dbReference type="AlphaFoldDB" id="A0A9D2WNT3"/>
<organism evidence="2 3">
    <name type="scientific">Sporotomaculum syntrophicum</name>
    <dbReference type="NCBI Taxonomy" id="182264"/>
    <lineage>
        <taxon>Bacteria</taxon>
        <taxon>Bacillati</taxon>
        <taxon>Bacillota</taxon>
        <taxon>Clostridia</taxon>
        <taxon>Eubacteriales</taxon>
        <taxon>Desulfallaceae</taxon>
        <taxon>Sporotomaculum</taxon>
    </lineage>
</organism>
<comment type="caution">
    <text evidence="2">The sequence shown here is derived from an EMBL/GenBank/DDBJ whole genome shotgun (WGS) entry which is preliminary data.</text>
</comment>
<dbReference type="CDD" id="cd00093">
    <property type="entry name" value="HTH_XRE"/>
    <property type="match status" value="1"/>
</dbReference>
<sequence length="142" mass="16141">MHGGIHAFVNKEASIISSGKFGEFITAKRKAEAISLRKLAELLNFSPAYWSDIEKGRRNPPNYNKLEEIAKIFALSEAEINQMIDLASYDRNEIPMDLPEYIKSSELVRQALRKARQMAVIEGKSELVEQAWRDFLRALEAG</sequence>
<reference evidence="2" key="1">
    <citation type="submission" date="2016-02" db="EMBL/GenBank/DDBJ databases">
        <title>Draft Genome Sequence of Sporotomaculum syntrophicum Strain FB, a Syntrophic Benzoate Degrader.</title>
        <authorList>
            <person name="Nobu M.K."/>
            <person name="Narihiro T."/>
            <person name="Qiu Y.-L."/>
            <person name="Ohashi A."/>
            <person name="Liu W.-T."/>
            <person name="Yuji S."/>
        </authorList>
    </citation>
    <scope>NUCLEOTIDE SEQUENCE</scope>
    <source>
        <strain evidence="2">FB</strain>
    </source>
</reference>
<feature type="domain" description="HTH cro/C1-type" evidence="1">
    <location>
        <begin position="25"/>
        <end position="80"/>
    </location>
</feature>
<dbReference type="InterPro" id="IPR001387">
    <property type="entry name" value="Cro/C1-type_HTH"/>
</dbReference>
<dbReference type="Pfam" id="PF13560">
    <property type="entry name" value="HTH_31"/>
    <property type="match status" value="1"/>
</dbReference>
<dbReference type="InterPro" id="IPR010982">
    <property type="entry name" value="Lambda_DNA-bd_dom_sf"/>
</dbReference>
<protein>
    <submittedName>
        <fullName evidence="2">Helix-turn-helix domain protein</fullName>
    </submittedName>
</protein>
<evidence type="ECO:0000259" key="1">
    <source>
        <dbReference type="PROSITE" id="PS50943"/>
    </source>
</evidence>
<dbReference type="Gene3D" id="1.10.260.40">
    <property type="entry name" value="lambda repressor-like DNA-binding domains"/>
    <property type="match status" value="1"/>
</dbReference>
<gene>
    <name evidence="2" type="ORF">SPSYN_02172</name>
</gene>
<keyword evidence="3" id="KW-1185">Reference proteome</keyword>
<dbReference type="EMBL" id="LSRS01000005">
    <property type="protein sequence ID" value="KAF1084395.1"/>
    <property type="molecule type" value="Genomic_DNA"/>
</dbReference>
<accession>A0A9D2WNT3</accession>
<dbReference type="SUPFAM" id="SSF47413">
    <property type="entry name" value="lambda repressor-like DNA-binding domains"/>
    <property type="match status" value="1"/>
</dbReference>
<evidence type="ECO:0000313" key="2">
    <source>
        <dbReference type="EMBL" id="KAF1084395.1"/>
    </source>
</evidence>
<dbReference type="PROSITE" id="PS50943">
    <property type="entry name" value="HTH_CROC1"/>
    <property type="match status" value="1"/>
</dbReference>
<dbReference type="Proteomes" id="UP000798488">
    <property type="component" value="Unassembled WGS sequence"/>
</dbReference>
<name>A0A9D2WNT3_9FIRM</name>
<proteinExistence type="predicted"/>
<dbReference type="GO" id="GO:0003677">
    <property type="term" value="F:DNA binding"/>
    <property type="evidence" value="ECO:0007669"/>
    <property type="project" value="InterPro"/>
</dbReference>
<evidence type="ECO:0000313" key="3">
    <source>
        <dbReference type="Proteomes" id="UP000798488"/>
    </source>
</evidence>